<reference evidence="1 2" key="1">
    <citation type="submission" date="2024-04" db="EMBL/GenBank/DDBJ databases">
        <authorList>
            <person name="Waldvogel A.-M."/>
            <person name="Schoenle A."/>
        </authorList>
    </citation>
    <scope>NUCLEOTIDE SEQUENCE [LARGE SCALE GENOMIC DNA]</scope>
</reference>
<sequence>MLCTKDRLCATSKRVISIKNSSLRSDLGAHRNERRFIINGSVHSREAAVKASLELPLNAPTISAALQPIHLPTRSCLAAVNMSSRPRDRHAHRADQCVAHRPDQCAERVAATATPPVCVCEEGRV</sequence>
<keyword evidence="2" id="KW-1185">Reference proteome</keyword>
<protein>
    <submittedName>
        <fullName evidence="1">Uncharacterized protein</fullName>
    </submittedName>
</protein>
<organism evidence="1 2">
    <name type="scientific">Knipowitschia caucasica</name>
    <name type="common">Caucasian dwarf goby</name>
    <name type="synonym">Pomatoschistus caucasicus</name>
    <dbReference type="NCBI Taxonomy" id="637954"/>
    <lineage>
        <taxon>Eukaryota</taxon>
        <taxon>Metazoa</taxon>
        <taxon>Chordata</taxon>
        <taxon>Craniata</taxon>
        <taxon>Vertebrata</taxon>
        <taxon>Euteleostomi</taxon>
        <taxon>Actinopterygii</taxon>
        <taxon>Neopterygii</taxon>
        <taxon>Teleostei</taxon>
        <taxon>Neoteleostei</taxon>
        <taxon>Acanthomorphata</taxon>
        <taxon>Gobiaria</taxon>
        <taxon>Gobiiformes</taxon>
        <taxon>Gobioidei</taxon>
        <taxon>Gobiidae</taxon>
        <taxon>Gobiinae</taxon>
        <taxon>Knipowitschia</taxon>
    </lineage>
</organism>
<dbReference type="EMBL" id="OZ035835">
    <property type="protein sequence ID" value="CAL1577278.1"/>
    <property type="molecule type" value="Genomic_DNA"/>
</dbReference>
<accession>A0AAV2JKM1</accession>
<evidence type="ECO:0000313" key="2">
    <source>
        <dbReference type="Proteomes" id="UP001497482"/>
    </source>
</evidence>
<dbReference type="AlphaFoldDB" id="A0AAV2JKM1"/>
<gene>
    <name evidence="1" type="ORF">KC01_LOCUS8650</name>
</gene>
<evidence type="ECO:0000313" key="1">
    <source>
        <dbReference type="EMBL" id="CAL1577278.1"/>
    </source>
</evidence>
<name>A0AAV2JKM1_KNICA</name>
<proteinExistence type="predicted"/>
<dbReference type="Proteomes" id="UP001497482">
    <property type="component" value="Chromosome 13"/>
</dbReference>